<dbReference type="SUPFAM" id="SSF51905">
    <property type="entry name" value="FAD/NAD(P)-binding domain"/>
    <property type="match status" value="1"/>
</dbReference>
<dbReference type="InterPro" id="IPR036188">
    <property type="entry name" value="FAD/NAD-bd_sf"/>
</dbReference>
<dbReference type="AlphaFoldDB" id="A0A2R6BB04"/>
<comment type="function">
    <text evidence="1">Probable oxidoreductase that may play a role as regulator of mitochondrial function.</text>
</comment>
<comment type="caution">
    <text evidence="5">The sequence shown here is derived from an EMBL/GenBank/DDBJ whole genome shotgun (WGS) entry which is preliminary data.</text>
</comment>
<dbReference type="InterPro" id="IPR002937">
    <property type="entry name" value="Amino_oxidase"/>
</dbReference>
<evidence type="ECO:0000256" key="2">
    <source>
        <dbReference type="ARBA" id="ARBA00038825"/>
    </source>
</evidence>
<reference evidence="5 6" key="1">
    <citation type="submission" date="2017-04" db="EMBL/GenBank/DDBJ databases">
        <title>Novel microbial lineages endemic to geothermal iron-oxide mats fill important gaps in the evolutionary history of Archaea.</title>
        <authorList>
            <person name="Jay Z.J."/>
            <person name="Beam J.P."/>
            <person name="Dlakic M."/>
            <person name="Rusch D.B."/>
            <person name="Kozubal M.A."/>
            <person name="Inskeep W.P."/>
        </authorList>
    </citation>
    <scope>NUCLEOTIDE SEQUENCE [LARGE SCALE GENOMIC DNA]</scope>
    <source>
        <strain evidence="5">ECH_B_2</strain>
    </source>
</reference>
<evidence type="ECO:0000256" key="3">
    <source>
        <dbReference type="ARBA" id="ARBA00040298"/>
    </source>
</evidence>
<feature type="domain" description="Amine oxidase" evidence="4">
    <location>
        <begin position="14"/>
        <end position="521"/>
    </location>
</feature>
<gene>
    <name evidence="5" type="ORF">B9Q06_04360</name>
</gene>
<evidence type="ECO:0000259" key="4">
    <source>
        <dbReference type="Pfam" id="PF01593"/>
    </source>
</evidence>
<accession>A0A2R6BB04</accession>
<proteinExistence type="predicted"/>
<dbReference type="PANTHER" id="PTHR10668:SF103">
    <property type="entry name" value="PYRIDINE NUCLEOTIDE-DISULFIDE OXIDOREDUCTASE DOMAIN-CONTAINING PROTEIN 2"/>
    <property type="match status" value="1"/>
</dbReference>
<organism evidence="5 6">
    <name type="scientific">Candidatus Marsarchaeota G2 archaeon ECH_B_2</name>
    <dbReference type="NCBI Taxonomy" id="1978160"/>
    <lineage>
        <taxon>Archaea</taxon>
        <taxon>Candidatus Marsarchaeota</taxon>
        <taxon>Candidatus Marsarchaeota group 2</taxon>
    </lineage>
</organism>
<protein>
    <recommendedName>
        <fullName evidence="3">Pyridine nucleotide-disulfide oxidoreductase domain-containing protein 2</fullName>
    </recommendedName>
</protein>
<name>A0A2R6BB04_9ARCH</name>
<dbReference type="Pfam" id="PF01593">
    <property type="entry name" value="Amino_oxidase"/>
    <property type="match status" value="1"/>
</dbReference>
<evidence type="ECO:0000313" key="6">
    <source>
        <dbReference type="Proteomes" id="UP000241284"/>
    </source>
</evidence>
<dbReference type="Proteomes" id="UP000241284">
    <property type="component" value="Unassembled WGS sequence"/>
</dbReference>
<sequence>MSYDCVVVGGGHNGLVAANYIAKAGLRVAVFERRGVLGGCCTTEELLPYAPGFKVNGGAIDHILIQRTPIIRDLGLERFGLKYVSLEPMFEVPFGDGRVLPFYSSLEKTVDEFARFSRRDAQNYMRLAREWLKQESLLEALMLDAPPKISELLGVRGIGRALFRSSMLSALPDAVSVDFNTMVRTIVISANQLLNEEFEDEHIKVGLSAIFSLIFSTMSPSLPSSGLMAIMHTMLYKTGLKRPLGGSGRLVEALAASLKSFGGEVYSGVEVRKILVEGGSVTGVELADGRRIEARIVVSNVDAQRTLTKLVEPGTVSDDLQRKLRSLRITSYGMTFHAALHTLPEMSLSNGGRIQSPASGKLIALDTLEGIEKAYHEANSTRTLSQKPLLAVNFPTTYDPSLAPMDKHVLYCWAQFVPDDSPMIWEKDYHAFREDAYRKIFERLTYYWPNLQDLIIDSTVETPADLEQRIWIPRGNTQHIDPTLEQMYYYRPIPELSHYRTPIRGLYLTGAGTHPGGGISGMPGYNAAKTILRDIRG</sequence>
<evidence type="ECO:0000313" key="5">
    <source>
        <dbReference type="EMBL" id="PSN95817.1"/>
    </source>
</evidence>
<comment type="subunit">
    <text evidence="2">Interacts with COX5B; this interaction may contribute to localize PYROXD2 to the inner face of the inner mitochondrial membrane.</text>
</comment>
<dbReference type="EMBL" id="NEXH01000006">
    <property type="protein sequence ID" value="PSN95817.1"/>
    <property type="molecule type" value="Genomic_DNA"/>
</dbReference>
<dbReference type="GO" id="GO:0016491">
    <property type="term" value="F:oxidoreductase activity"/>
    <property type="evidence" value="ECO:0007669"/>
    <property type="project" value="InterPro"/>
</dbReference>
<dbReference type="Gene3D" id="3.50.50.60">
    <property type="entry name" value="FAD/NAD(P)-binding domain"/>
    <property type="match status" value="2"/>
</dbReference>
<evidence type="ECO:0000256" key="1">
    <source>
        <dbReference type="ARBA" id="ARBA00037217"/>
    </source>
</evidence>
<dbReference type="PANTHER" id="PTHR10668">
    <property type="entry name" value="PHYTOENE DEHYDROGENASE"/>
    <property type="match status" value="1"/>
</dbReference>